<dbReference type="STRING" id="7395.A0A1A9VXV6"/>
<dbReference type="VEuPathDB" id="VectorBase:GAUT051131"/>
<name>A0A1A9VXV6_GLOAU</name>
<dbReference type="EnsemblMetazoa" id="GAUT051131-RA">
    <property type="protein sequence ID" value="GAUT051131-PA"/>
    <property type="gene ID" value="GAUT051131"/>
</dbReference>
<feature type="binding site" evidence="7">
    <location>
        <position position="87"/>
    </location>
    <ligand>
        <name>Zn(2+)</name>
        <dbReference type="ChEBI" id="CHEBI:29105"/>
        <note>catalytic</note>
    </ligand>
</feature>
<evidence type="ECO:0000256" key="4">
    <source>
        <dbReference type="ARBA" id="ARBA00022801"/>
    </source>
</evidence>
<accession>A0A1A9VXV6</accession>
<feature type="domain" description="Peptidase M1 membrane alanine aminopeptidase" evidence="8">
    <location>
        <begin position="25"/>
        <end position="102"/>
    </location>
</feature>
<dbReference type="InterPro" id="IPR034015">
    <property type="entry name" value="M1_LTA4H"/>
</dbReference>
<dbReference type="InterPro" id="IPR014782">
    <property type="entry name" value="Peptidase_M1_dom"/>
</dbReference>
<proteinExistence type="inferred from homology"/>
<dbReference type="GO" id="GO:0008270">
    <property type="term" value="F:zinc ion binding"/>
    <property type="evidence" value="ECO:0007669"/>
    <property type="project" value="InterPro"/>
</dbReference>
<evidence type="ECO:0000256" key="6">
    <source>
        <dbReference type="ARBA" id="ARBA00023049"/>
    </source>
</evidence>
<dbReference type="Pfam" id="PF01433">
    <property type="entry name" value="Peptidase_M1"/>
    <property type="match status" value="1"/>
</dbReference>
<dbReference type="AlphaFoldDB" id="A0A1A9VXV6"/>
<organism evidence="9 10">
    <name type="scientific">Glossina austeni</name>
    <name type="common">Savannah tsetse fly</name>
    <dbReference type="NCBI Taxonomy" id="7395"/>
    <lineage>
        <taxon>Eukaryota</taxon>
        <taxon>Metazoa</taxon>
        <taxon>Ecdysozoa</taxon>
        <taxon>Arthropoda</taxon>
        <taxon>Hexapoda</taxon>
        <taxon>Insecta</taxon>
        <taxon>Pterygota</taxon>
        <taxon>Neoptera</taxon>
        <taxon>Endopterygota</taxon>
        <taxon>Diptera</taxon>
        <taxon>Brachycera</taxon>
        <taxon>Muscomorpha</taxon>
        <taxon>Hippoboscoidea</taxon>
        <taxon>Glossinidae</taxon>
        <taxon>Glossina</taxon>
    </lineage>
</organism>
<evidence type="ECO:0000313" key="10">
    <source>
        <dbReference type="Proteomes" id="UP000078200"/>
    </source>
</evidence>
<evidence type="ECO:0000256" key="7">
    <source>
        <dbReference type="PIRSR" id="PIRSR634015-3"/>
    </source>
</evidence>
<feature type="binding site" evidence="7">
    <location>
        <position position="83"/>
    </location>
    <ligand>
        <name>Zn(2+)</name>
        <dbReference type="ChEBI" id="CHEBI:29105"/>
        <note>catalytic</note>
    </ligand>
</feature>
<dbReference type="GO" id="GO:0005829">
    <property type="term" value="C:cytosol"/>
    <property type="evidence" value="ECO:0007669"/>
    <property type="project" value="TreeGrafter"/>
</dbReference>
<evidence type="ECO:0000256" key="1">
    <source>
        <dbReference type="ARBA" id="ARBA00010136"/>
    </source>
</evidence>
<dbReference type="GO" id="GO:0043171">
    <property type="term" value="P:peptide catabolic process"/>
    <property type="evidence" value="ECO:0007669"/>
    <property type="project" value="TreeGrafter"/>
</dbReference>
<dbReference type="FunFam" id="3.30.2010.30:FF:000001">
    <property type="entry name" value="Leukotriene A(4) hydrolase"/>
    <property type="match status" value="1"/>
</dbReference>
<evidence type="ECO:0000256" key="5">
    <source>
        <dbReference type="ARBA" id="ARBA00022833"/>
    </source>
</evidence>
<evidence type="ECO:0000259" key="8">
    <source>
        <dbReference type="Pfam" id="PF01433"/>
    </source>
</evidence>
<keyword evidence="10" id="KW-1185">Reference proteome</keyword>
<evidence type="ECO:0000256" key="3">
    <source>
        <dbReference type="ARBA" id="ARBA00022723"/>
    </source>
</evidence>
<keyword evidence="3 7" id="KW-0479">Metal-binding</keyword>
<dbReference type="GO" id="GO:0004177">
    <property type="term" value="F:aminopeptidase activity"/>
    <property type="evidence" value="ECO:0007669"/>
    <property type="project" value="TreeGrafter"/>
</dbReference>
<dbReference type="GO" id="GO:0008237">
    <property type="term" value="F:metallopeptidase activity"/>
    <property type="evidence" value="ECO:0007669"/>
    <property type="project" value="UniProtKB-KW"/>
</dbReference>
<keyword evidence="5 7" id="KW-0862">Zinc</keyword>
<evidence type="ECO:0000256" key="2">
    <source>
        <dbReference type="ARBA" id="ARBA00022670"/>
    </source>
</evidence>
<dbReference type="GO" id="GO:0004301">
    <property type="term" value="F:epoxide hydrolase activity"/>
    <property type="evidence" value="ECO:0007669"/>
    <property type="project" value="TreeGrafter"/>
</dbReference>
<evidence type="ECO:0000313" key="9">
    <source>
        <dbReference type="EnsemblMetazoa" id="GAUT051131-PA"/>
    </source>
</evidence>
<dbReference type="PANTHER" id="PTHR45726">
    <property type="entry name" value="LEUKOTRIENE A-4 HYDROLASE"/>
    <property type="match status" value="1"/>
</dbReference>
<reference evidence="9" key="1">
    <citation type="submission" date="2020-05" db="UniProtKB">
        <authorList>
            <consortium name="EnsemblMetazoa"/>
        </authorList>
    </citation>
    <scope>IDENTIFICATION</scope>
    <source>
        <strain evidence="9">TTRI</strain>
    </source>
</reference>
<comment type="similarity">
    <text evidence="1">Belongs to the peptidase M1 family.</text>
</comment>
<dbReference type="Gene3D" id="3.30.2010.30">
    <property type="match status" value="1"/>
</dbReference>
<dbReference type="PANTHER" id="PTHR45726:SF3">
    <property type="entry name" value="LEUKOTRIENE A-4 HYDROLASE"/>
    <property type="match status" value="1"/>
</dbReference>
<protein>
    <recommendedName>
        <fullName evidence="8">Peptidase M1 membrane alanine aminopeptidase domain-containing protein</fullName>
    </recommendedName>
</protein>
<comment type="cofactor">
    <cofactor evidence="7">
        <name>Zn(2+)</name>
        <dbReference type="ChEBI" id="CHEBI:29105"/>
    </cofactor>
    <text evidence="7">Binds 1 zinc ion per subunit.</text>
</comment>
<keyword evidence="6" id="KW-0482">Metalloprotease</keyword>
<dbReference type="Proteomes" id="UP000078200">
    <property type="component" value="Unassembled WGS sequence"/>
</dbReference>
<dbReference type="GO" id="GO:0006508">
    <property type="term" value="P:proteolysis"/>
    <property type="evidence" value="ECO:0007669"/>
    <property type="project" value="UniProtKB-KW"/>
</dbReference>
<sequence length="117" mass="13254">MTYCYGLLLRVTVKLQCRRQNDTSVTELLKTASDICGPYVWKQYDLLVMLPSFPFGGVENPCLTFVTPTLLAGHKSLADVVAHEIVHSWTGTLVTNKNFEHLAKSHRKLPTCQRNNY</sequence>
<keyword evidence="4" id="KW-0378">Hydrolase</keyword>
<dbReference type="SUPFAM" id="SSF55486">
    <property type="entry name" value="Metalloproteases ('zincins'), catalytic domain"/>
    <property type="match status" value="1"/>
</dbReference>
<keyword evidence="2" id="KW-0645">Protease</keyword>